<evidence type="ECO:0000313" key="1">
    <source>
        <dbReference type="EMBL" id="CAI8028775.1"/>
    </source>
</evidence>
<name>A0AA35SES7_GEOBA</name>
<gene>
    <name evidence="1" type="ORF">GBAR_LOCUS16356</name>
</gene>
<proteinExistence type="predicted"/>
<comment type="caution">
    <text evidence="1">The sequence shown here is derived from an EMBL/GenBank/DDBJ whole genome shotgun (WGS) entry which is preliminary data.</text>
</comment>
<reference evidence="1" key="1">
    <citation type="submission" date="2023-03" db="EMBL/GenBank/DDBJ databases">
        <authorList>
            <person name="Steffen K."/>
            <person name="Cardenas P."/>
        </authorList>
    </citation>
    <scope>NUCLEOTIDE SEQUENCE</scope>
</reference>
<organism evidence="1 2">
    <name type="scientific">Geodia barretti</name>
    <name type="common">Barrett's horny sponge</name>
    <dbReference type="NCBI Taxonomy" id="519541"/>
    <lineage>
        <taxon>Eukaryota</taxon>
        <taxon>Metazoa</taxon>
        <taxon>Porifera</taxon>
        <taxon>Demospongiae</taxon>
        <taxon>Heteroscleromorpha</taxon>
        <taxon>Tetractinellida</taxon>
        <taxon>Astrophorina</taxon>
        <taxon>Geodiidae</taxon>
        <taxon>Geodia</taxon>
    </lineage>
</organism>
<sequence length="39" mass="3984">DWFCAGSSSSSTLTASFGVRTSPPVVGAVYIGISYGDQL</sequence>
<feature type="non-terminal residue" evidence="1">
    <location>
        <position position="1"/>
    </location>
</feature>
<accession>A0AA35SES7</accession>
<dbReference type="Proteomes" id="UP001174909">
    <property type="component" value="Unassembled WGS sequence"/>
</dbReference>
<protein>
    <submittedName>
        <fullName evidence="1">Uncharacterized protein</fullName>
    </submittedName>
</protein>
<dbReference type="AlphaFoldDB" id="A0AA35SES7"/>
<keyword evidence="2" id="KW-1185">Reference proteome</keyword>
<dbReference type="EMBL" id="CASHTH010002363">
    <property type="protein sequence ID" value="CAI8028775.1"/>
    <property type="molecule type" value="Genomic_DNA"/>
</dbReference>
<evidence type="ECO:0000313" key="2">
    <source>
        <dbReference type="Proteomes" id="UP001174909"/>
    </source>
</evidence>